<reference evidence="1 2" key="1">
    <citation type="submission" date="2016-10" db="EMBL/GenBank/DDBJ databases">
        <authorList>
            <person name="de Groot N.N."/>
        </authorList>
    </citation>
    <scope>NUCLEOTIDE SEQUENCE [LARGE SCALE GENOMIC DNA]</scope>
    <source>
        <strain evidence="1 2">DSM 26130</strain>
    </source>
</reference>
<gene>
    <name evidence="1" type="ORF">SAMN05216167_1279</name>
</gene>
<protein>
    <submittedName>
        <fullName evidence="1">Uncharacterized protein</fullName>
    </submittedName>
</protein>
<evidence type="ECO:0000313" key="1">
    <source>
        <dbReference type="EMBL" id="SFF06979.1"/>
    </source>
</evidence>
<dbReference type="EMBL" id="FOLQ01000027">
    <property type="protein sequence ID" value="SFF06979.1"/>
    <property type="molecule type" value="Genomic_DNA"/>
</dbReference>
<proteinExistence type="predicted"/>
<keyword evidence="2" id="KW-1185">Reference proteome</keyword>
<organism evidence="1 2">
    <name type="scientific">Spirosoma endophyticum</name>
    <dbReference type="NCBI Taxonomy" id="662367"/>
    <lineage>
        <taxon>Bacteria</taxon>
        <taxon>Pseudomonadati</taxon>
        <taxon>Bacteroidota</taxon>
        <taxon>Cytophagia</taxon>
        <taxon>Cytophagales</taxon>
        <taxon>Cytophagaceae</taxon>
        <taxon>Spirosoma</taxon>
    </lineage>
</organism>
<evidence type="ECO:0000313" key="2">
    <source>
        <dbReference type="Proteomes" id="UP000198598"/>
    </source>
</evidence>
<accession>A0A1I2FQ47</accession>
<dbReference type="Proteomes" id="UP000198598">
    <property type="component" value="Unassembled WGS sequence"/>
</dbReference>
<dbReference type="AlphaFoldDB" id="A0A1I2FQ47"/>
<sequence>MGYFYFLLVTKRSTMQTLTKEELIYSFRGDNTKRRDALYNFYQEWFDLPLTASMLAKRISADLGIPIGTSLIYHIRSKHKPVRATTRVSQSNQTTAKGVASTPPFTIPDLADGLYTRSTIEFLTD</sequence>
<name>A0A1I2FQ47_9BACT</name>
<dbReference type="STRING" id="662367.SAMN05216167_1279"/>